<proteinExistence type="inferred from homology"/>
<evidence type="ECO:0000259" key="9">
    <source>
        <dbReference type="PROSITE" id="PS50893"/>
    </source>
</evidence>
<keyword evidence="5" id="KW-0547">Nucleotide-binding</keyword>
<dbReference type="PROSITE" id="PS50893">
    <property type="entry name" value="ABC_TRANSPORTER_2"/>
    <property type="match status" value="2"/>
</dbReference>
<evidence type="ECO:0000313" key="10">
    <source>
        <dbReference type="EMBL" id="OPA75576.1"/>
    </source>
</evidence>
<comment type="caution">
    <text evidence="10">The sequence shown here is derived from an EMBL/GenBank/DDBJ whole genome shotgun (WGS) entry which is preliminary data.</text>
</comment>
<dbReference type="OrthoDB" id="501320at2"/>
<keyword evidence="8" id="KW-0472">Membrane</keyword>
<evidence type="ECO:0000256" key="2">
    <source>
        <dbReference type="ARBA" id="ARBA00005417"/>
    </source>
</evidence>
<dbReference type="CDD" id="cd03225">
    <property type="entry name" value="ABC_cobalt_CbiO_domain1"/>
    <property type="match status" value="2"/>
</dbReference>
<dbReference type="GO" id="GO:0005524">
    <property type="term" value="F:ATP binding"/>
    <property type="evidence" value="ECO:0007669"/>
    <property type="project" value="UniProtKB-KW"/>
</dbReference>
<evidence type="ECO:0000256" key="3">
    <source>
        <dbReference type="ARBA" id="ARBA00022448"/>
    </source>
</evidence>
<feature type="domain" description="ABC transporter" evidence="9">
    <location>
        <begin position="5"/>
        <end position="246"/>
    </location>
</feature>
<keyword evidence="3" id="KW-0813">Transport</keyword>
<keyword evidence="6" id="KW-0067">ATP-binding</keyword>
<comment type="subcellular location">
    <subcellularLocation>
        <location evidence="1">Cell membrane</location>
        <topology evidence="1">Peripheral membrane protein</topology>
    </subcellularLocation>
</comment>
<evidence type="ECO:0000256" key="4">
    <source>
        <dbReference type="ARBA" id="ARBA00022475"/>
    </source>
</evidence>
<evidence type="ECO:0000256" key="6">
    <source>
        <dbReference type="ARBA" id="ARBA00022840"/>
    </source>
</evidence>
<dbReference type="InterPro" id="IPR003439">
    <property type="entry name" value="ABC_transporter-like_ATP-bd"/>
</dbReference>
<comment type="similarity">
    <text evidence="2">Belongs to the ABC transporter superfamily.</text>
</comment>
<dbReference type="Pfam" id="PF00005">
    <property type="entry name" value="ABC_tran"/>
    <property type="match status" value="2"/>
</dbReference>
<dbReference type="InterPro" id="IPR050095">
    <property type="entry name" value="ECF_ABC_transporter_ATP-bd"/>
</dbReference>
<dbReference type="EMBL" id="MSZX01000008">
    <property type="protein sequence ID" value="OPA75576.1"/>
    <property type="molecule type" value="Genomic_DNA"/>
</dbReference>
<dbReference type="PANTHER" id="PTHR43553:SF24">
    <property type="entry name" value="ENERGY-COUPLING FACTOR TRANSPORTER ATP-BINDING PROTEIN ECFA1"/>
    <property type="match status" value="1"/>
</dbReference>
<dbReference type="InterPro" id="IPR003593">
    <property type="entry name" value="AAA+_ATPase"/>
</dbReference>
<evidence type="ECO:0000256" key="8">
    <source>
        <dbReference type="ARBA" id="ARBA00023136"/>
    </source>
</evidence>
<keyword evidence="7" id="KW-1278">Translocase</keyword>
<keyword evidence="11" id="KW-1185">Reference proteome</keyword>
<dbReference type="GO" id="GO:0042626">
    <property type="term" value="F:ATPase-coupled transmembrane transporter activity"/>
    <property type="evidence" value="ECO:0007669"/>
    <property type="project" value="TreeGrafter"/>
</dbReference>
<dbReference type="NCBIfam" id="NF010167">
    <property type="entry name" value="PRK13648.1"/>
    <property type="match status" value="2"/>
</dbReference>
<evidence type="ECO:0000313" key="11">
    <source>
        <dbReference type="Proteomes" id="UP000190188"/>
    </source>
</evidence>
<dbReference type="Proteomes" id="UP000190188">
    <property type="component" value="Unassembled WGS sequence"/>
</dbReference>
<reference evidence="10 11" key="1">
    <citation type="submission" date="2017-01" db="EMBL/GenBank/DDBJ databases">
        <title>Genome analysis of Paenibacillus selenitrireducens ES3-24.</title>
        <authorList>
            <person name="Xu D."/>
            <person name="Yao R."/>
            <person name="Zheng S."/>
        </authorList>
    </citation>
    <scope>NUCLEOTIDE SEQUENCE [LARGE SCALE GENOMIC DNA]</scope>
    <source>
        <strain evidence="10 11">ES3-24</strain>
    </source>
</reference>
<dbReference type="GO" id="GO:0043190">
    <property type="term" value="C:ATP-binding cassette (ABC) transporter complex"/>
    <property type="evidence" value="ECO:0007669"/>
    <property type="project" value="TreeGrafter"/>
</dbReference>
<gene>
    <name evidence="10" type="ORF">BVG16_19735</name>
</gene>
<dbReference type="RefSeq" id="WP_078500808.1">
    <property type="nucleotide sequence ID" value="NZ_MSZX01000008.1"/>
</dbReference>
<dbReference type="SUPFAM" id="SSF52540">
    <property type="entry name" value="P-loop containing nucleoside triphosphate hydrolases"/>
    <property type="match status" value="2"/>
</dbReference>
<evidence type="ECO:0000256" key="5">
    <source>
        <dbReference type="ARBA" id="ARBA00022741"/>
    </source>
</evidence>
<dbReference type="AlphaFoldDB" id="A0A1T2X7B3"/>
<dbReference type="Gene3D" id="3.40.50.300">
    <property type="entry name" value="P-loop containing nucleotide triphosphate hydrolases"/>
    <property type="match status" value="2"/>
</dbReference>
<evidence type="ECO:0000256" key="1">
    <source>
        <dbReference type="ARBA" id="ARBA00004202"/>
    </source>
</evidence>
<dbReference type="PROSITE" id="PS00211">
    <property type="entry name" value="ABC_TRANSPORTER_1"/>
    <property type="match status" value="1"/>
</dbReference>
<protein>
    <recommendedName>
        <fullName evidence="9">ABC transporter domain-containing protein</fullName>
    </recommendedName>
</protein>
<name>A0A1T2X7B3_9BACL</name>
<sequence length="470" mass="52315">MNAVITFDRVTYTYEHADQPAVQDVSFEIEQGEFVTIYGPNGSGKSTLCQMMNGLIPGQLGGDRLGLVMMRDLPVGLEAEQVHRLAEQVGMVFQDPDAQLVVGVVEDELAFAPENLRVEPEEIERRIANALQQVGMTFYRNQNVNHLSGGQKQRVAIASVLTMNSSILIMDDITSSLDPETKTAMFELLRSIHEQGVTVIATASRPDCIPRGSTRIITMEAGAMMQDMPLNDAVRTSIWEQAKPNLHRNPSGKPTASTPLLEVKKLAYQYPMGQRGLQPCSFEVFPGEMLAVTGPNGCGKTTLSKLLMGLLPSHKGTIFLEGKDVSRTSIYERASWLSFAHQQPEHQFVADTVWEECVYSLRMQQEQTSLSDIEEQGTRMLERIGLYAQRDQHPFQLSHGEKRLLSVASMCMTQPQLLILDEPTSGQDAANTTSIFEFCAELAEQGTAILIITHDRQWIEPWVTRTIVLM</sequence>
<dbReference type="SMART" id="SM00382">
    <property type="entry name" value="AAA"/>
    <property type="match status" value="2"/>
</dbReference>
<evidence type="ECO:0000256" key="7">
    <source>
        <dbReference type="ARBA" id="ARBA00022967"/>
    </source>
</evidence>
<dbReference type="InterPro" id="IPR027417">
    <property type="entry name" value="P-loop_NTPase"/>
</dbReference>
<accession>A0A1T2X7B3</accession>
<dbReference type="InterPro" id="IPR017871">
    <property type="entry name" value="ABC_transporter-like_CS"/>
</dbReference>
<dbReference type="InterPro" id="IPR015856">
    <property type="entry name" value="ABC_transpr_CbiO/EcfA_su"/>
</dbReference>
<dbReference type="GO" id="GO:0016887">
    <property type="term" value="F:ATP hydrolysis activity"/>
    <property type="evidence" value="ECO:0007669"/>
    <property type="project" value="InterPro"/>
</dbReference>
<dbReference type="PANTHER" id="PTHR43553">
    <property type="entry name" value="HEAVY METAL TRANSPORTER"/>
    <property type="match status" value="1"/>
</dbReference>
<dbReference type="STRING" id="1324314.BVG16_19735"/>
<feature type="domain" description="ABC transporter" evidence="9">
    <location>
        <begin position="261"/>
        <end position="470"/>
    </location>
</feature>
<organism evidence="10 11">
    <name type="scientific">Paenibacillus selenitireducens</name>
    <dbReference type="NCBI Taxonomy" id="1324314"/>
    <lineage>
        <taxon>Bacteria</taxon>
        <taxon>Bacillati</taxon>
        <taxon>Bacillota</taxon>
        <taxon>Bacilli</taxon>
        <taxon>Bacillales</taxon>
        <taxon>Paenibacillaceae</taxon>
        <taxon>Paenibacillus</taxon>
    </lineage>
</organism>
<keyword evidence="4" id="KW-1003">Cell membrane</keyword>